<dbReference type="EMBL" id="RAYQ01000078">
    <property type="protein sequence ID" value="RKI85857.1"/>
    <property type="molecule type" value="Genomic_DNA"/>
</dbReference>
<dbReference type="PANTHER" id="PTHR43792:SF1">
    <property type="entry name" value="N-ACETYLTRANSFERASE DOMAIN-CONTAINING PROTEIN"/>
    <property type="match status" value="1"/>
</dbReference>
<keyword evidence="2" id="KW-0808">Transferase</keyword>
<gene>
    <name evidence="2" type="ORF">D7V94_22915</name>
</gene>
<keyword evidence="3" id="KW-1185">Reference proteome</keyword>
<accession>A0A3A9A319</accession>
<dbReference type="Pfam" id="PF13302">
    <property type="entry name" value="Acetyltransf_3"/>
    <property type="match status" value="1"/>
</dbReference>
<dbReference type="Gene3D" id="3.40.630.30">
    <property type="match status" value="1"/>
</dbReference>
<dbReference type="InterPro" id="IPR051531">
    <property type="entry name" value="N-acetyltransferase"/>
</dbReference>
<dbReference type="InterPro" id="IPR016181">
    <property type="entry name" value="Acyl_CoA_acyltransferase"/>
</dbReference>
<protein>
    <submittedName>
        <fullName evidence="2">N-acetyltransferase</fullName>
    </submittedName>
</protein>
<evidence type="ECO:0000313" key="3">
    <source>
        <dbReference type="Proteomes" id="UP000280696"/>
    </source>
</evidence>
<organism evidence="2 3">
    <name type="scientific">Parablautia intestinalis</name>
    <dbReference type="NCBI Taxonomy" id="2320100"/>
    <lineage>
        <taxon>Bacteria</taxon>
        <taxon>Bacillati</taxon>
        <taxon>Bacillota</taxon>
        <taxon>Clostridia</taxon>
        <taxon>Lachnospirales</taxon>
        <taxon>Lachnospiraceae</taxon>
        <taxon>Parablautia</taxon>
    </lineage>
</organism>
<dbReference type="PANTHER" id="PTHR43792">
    <property type="entry name" value="GNAT FAMILY, PUTATIVE (AFU_ORTHOLOGUE AFUA_3G00765)-RELATED-RELATED"/>
    <property type="match status" value="1"/>
</dbReference>
<comment type="caution">
    <text evidence="2">The sequence shown here is derived from an EMBL/GenBank/DDBJ whole genome shotgun (WGS) entry which is preliminary data.</text>
</comment>
<dbReference type="InterPro" id="IPR000182">
    <property type="entry name" value="GNAT_dom"/>
</dbReference>
<reference evidence="2 3" key="1">
    <citation type="submission" date="2018-09" db="EMBL/GenBank/DDBJ databases">
        <title>Murine metabolic-syndrome-specific gut microbial biobank.</title>
        <authorList>
            <person name="Liu C."/>
        </authorList>
    </citation>
    <scope>NUCLEOTIDE SEQUENCE [LARGE SCALE GENOMIC DNA]</scope>
    <source>
        <strain evidence="2 3">0.1xD8-82</strain>
    </source>
</reference>
<proteinExistence type="predicted"/>
<dbReference type="PROSITE" id="PS51186">
    <property type="entry name" value="GNAT"/>
    <property type="match status" value="1"/>
</dbReference>
<dbReference type="GO" id="GO:0016747">
    <property type="term" value="F:acyltransferase activity, transferring groups other than amino-acyl groups"/>
    <property type="evidence" value="ECO:0007669"/>
    <property type="project" value="InterPro"/>
</dbReference>
<sequence>MNKLGFVRGNIHMKHVGTNTIETTRLTLRRLELIDAEMMFSNWTSDDQVTRFLRWDAHKTIDDTKNMIQQWVNNYQCDSTYYWGMYLKDGEIIGSIGITIISEFDFKGELGYKIGNRWWNQGYSSEAARAVIDYMFRNTDIERIDAFSSVENPASRKVMEKVGMHYEGLLRHYYKTRDGFHDCTLYGIIRNEWEQTY</sequence>
<evidence type="ECO:0000259" key="1">
    <source>
        <dbReference type="PROSITE" id="PS51186"/>
    </source>
</evidence>
<dbReference type="OrthoDB" id="9785602at2"/>
<dbReference type="SUPFAM" id="SSF55729">
    <property type="entry name" value="Acyl-CoA N-acyltransferases (Nat)"/>
    <property type="match status" value="1"/>
</dbReference>
<evidence type="ECO:0000313" key="2">
    <source>
        <dbReference type="EMBL" id="RKI85857.1"/>
    </source>
</evidence>
<name>A0A3A9A319_9FIRM</name>
<dbReference type="Proteomes" id="UP000280696">
    <property type="component" value="Unassembled WGS sequence"/>
</dbReference>
<dbReference type="AlphaFoldDB" id="A0A3A9A319"/>
<feature type="domain" description="N-acetyltransferase" evidence="1">
    <location>
        <begin position="38"/>
        <end position="186"/>
    </location>
</feature>